<feature type="compositionally biased region" description="Basic and acidic residues" evidence="1">
    <location>
        <begin position="102"/>
        <end position="112"/>
    </location>
</feature>
<feature type="compositionally biased region" description="Low complexity" evidence="1">
    <location>
        <begin position="81"/>
        <end position="101"/>
    </location>
</feature>
<reference evidence="3 4" key="1">
    <citation type="journal article" date="2014" name="Int. J. Syst. Evol. Microbiol.">
        <title>Ramlibacter solisilvae sp. nov., isolated from forest soil, and emended description of the genus Ramlibacter.</title>
        <authorList>
            <person name="Lee H.J."/>
            <person name="Lee S.H."/>
            <person name="Lee S.S."/>
            <person name="Lee J.S."/>
            <person name="Kim Y."/>
            <person name="Kim S.C."/>
            <person name="Jeon C.O."/>
        </authorList>
    </citation>
    <scope>NUCLEOTIDE SEQUENCE [LARGE SCALE GENOMIC DNA]</scope>
    <source>
        <strain evidence="3 4">5-10</strain>
    </source>
</reference>
<protein>
    <submittedName>
        <fullName evidence="3">Uncharacterized protein</fullName>
    </submittedName>
</protein>
<feature type="signal peptide" evidence="2">
    <location>
        <begin position="1"/>
        <end position="25"/>
    </location>
</feature>
<dbReference type="AlphaFoldDB" id="A0A127JVH5"/>
<gene>
    <name evidence="3" type="ORF">UC35_02945</name>
</gene>
<feature type="chain" id="PRO_5007449812" evidence="2">
    <location>
        <begin position="26"/>
        <end position="112"/>
    </location>
</feature>
<feature type="region of interest" description="Disordered" evidence="1">
    <location>
        <begin position="81"/>
        <end position="112"/>
    </location>
</feature>
<evidence type="ECO:0000256" key="1">
    <source>
        <dbReference type="SAM" id="MobiDB-lite"/>
    </source>
</evidence>
<dbReference type="Proteomes" id="UP000070433">
    <property type="component" value="Chromosome"/>
</dbReference>
<keyword evidence="4" id="KW-1185">Reference proteome</keyword>
<dbReference type="EMBL" id="CP010951">
    <property type="protein sequence ID" value="AMO22022.1"/>
    <property type="molecule type" value="Genomic_DNA"/>
</dbReference>
<evidence type="ECO:0000313" key="3">
    <source>
        <dbReference type="EMBL" id="AMO22022.1"/>
    </source>
</evidence>
<name>A0A127JVH5_9BURK</name>
<dbReference type="RefSeq" id="WP_061496029.1">
    <property type="nucleotide sequence ID" value="NZ_CP010951.1"/>
</dbReference>
<proteinExistence type="predicted"/>
<evidence type="ECO:0000256" key="2">
    <source>
        <dbReference type="SAM" id="SignalP"/>
    </source>
</evidence>
<dbReference type="OrthoDB" id="8913173at2"/>
<evidence type="ECO:0000313" key="4">
    <source>
        <dbReference type="Proteomes" id="UP000070433"/>
    </source>
</evidence>
<sequence>MSKLKRVVGLACGFTAAGALGLAIAQSNPPNNRAPDASIGAGQQSTFHTGMGETGLPPWSRPIPTAVISILPRPEPVAVAPAPESVAAAPEPAPTTTMGAPPEEKPARTDRN</sequence>
<accession>A0A127JVH5</accession>
<organism evidence="3 4">
    <name type="scientific">Ramlibacter tataouinensis</name>
    <dbReference type="NCBI Taxonomy" id="94132"/>
    <lineage>
        <taxon>Bacteria</taxon>
        <taxon>Pseudomonadati</taxon>
        <taxon>Pseudomonadota</taxon>
        <taxon>Betaproteobacteria</taxon>
        <taxon>Burkholderiales</taxon>
        <taxon>Comamonadaceae</taxon>
        <taxon>Ramlibacter</taxon>
    </lineage>
</organism>
<keyword evidence="2" id="KW-0732">Signal</keyword>
<feature type="region of interest" description="Disordered" evidence="1">
    <location>
        <begin position="27"/>
        <end position="60"/>
    </location>
</feature>